<reference evidence="10 11" key="1">
    <citation type="submission" date="2018-02" db="EMBL/GenBank/DDBJ databases">
        <title>Comparative genomes isolates from brazilian mangrove.</title>
        <authorList>
            <person name="Araujo J.E."/>
            <person name="Taketani R.G."/>
            <person name="Silva M.C.P."/>
            <person name="Loureco M.V."/>
            <person name="Andreote F.D."/>
        </authorList>
    </citation>
    <scope>NUCLEOTIDE SEQUENCE [LARGE SCALE GENOMIC DNA]</scope>
    <source>
        <strain evidence="10 11">HEX-2 MGV</strain>
    </source>
</reference>
<dbReference type="InterPro" id="IPR016024">
    <property type="entry name" value="ARM-type_fold"/>
</dbReference>
<dbReference type="Pfam" id="PF13646">
    <property type="entry name" value="HEAT_2"/>
    <property type="match status" value="1"/>
</dbReference>
<dbReference type="GO" id="GO:0008616">
    <property type="term" value="P:tRNA queuosine(34) biosynthetic process"/>
    <property type="evidence" value="ECO:0007669"/>
    <property type="project" value="UniProtKB-KW"/>
</dbReference>
<dbReference type="GO" id="GO:0052693">
    <property type="term" value="F:epoxyqueuosine reductase activity"/>
    <property type="evidence" value="ECO:0007669"/>
    <property type="project" value="TreeGrafter"/>
</dbReference>
<sequence length="379" mass="42468">MPTSPTDLTSLIRDEAHQLGFSAIGICPAVTPTGLHRFHDWLDAGYAGQMQYLEDRRDAYAHPKHVLEGVQSIVMLALNYKSQPIPPLAPGQGRVSRYAFGELDYHDWIHARLKLLKKAIAQWEPEASVRGVVDTAPLLEREFAQLAGLGWIGKNTMLLNKQLGSLFFLAAILIDRELDYDEPHSASHCGTCTACLSACPTDAFPKPGVLDATRCISYLTIELRDEIPVELRNDMHDWVFGCDVCQDVCPWNNKSPASSHAAFFPASERAPLDLRTLYTMTDDDFRDHFRKTPLWRTKRRGILRNAAIVLGNQPHTDNLPALSRGLSDAEWLVRGASAWALGKHHFPEALQQLSQRQPVEENEHVQREINQALANQPSN</sequence>
<dbReference type="SUPFAM" id="SSF48371">
    <property type="entry name" value="ARM repeat"/>
    <property type="match status" value="1"/>
</dbReference>
<feature type="domain" description="4Fe-4S ferredoxin-type" evidence="9">
    <location>
        <begin position="180"/>
        <end position="209"/>
    </location>
</feature>
<keyword evidence="3" id="KW-0819">tRNA processing</keyword>
<keyword evidence="5" id="KW-0671">Queuosine biosynthesis</keyword>
<comment type="caution">
    <text evidence="10">The sequence shown here is derived from an EMBL/GenBank/DDBJ whole genome shotgun (WGS) entry which is preliminary data.</text>
</comment>
<keyword evidence="8" id="KW-0411">Iron-sulfur</keyword>
<dbReference type="InterPro" id="IPR011989">
    <property type="entry name" value="ARM-like"/>
</dbReference>
<dbReference type="PANTHER" id="PTHR30002:SF4">
    <property type="entry name" value="EPOXYQUEUOSINE REDUCTASE"/>
    <property type="match status" value="1"/>
</dbReference>
<dbReference type="PROSITE" id="PS51379">
    <property type="entry name" value="4FE4S_FER_2"/>
    <property type="match status" value="1"/>
</dbReference>
<evidence type="ECO:0000256" key="8">
    <source>
        <dbReference type="ARBA" id="ARBA00023014"/>
    </source>
</evidence>
<keyword evidence="1" id="KW-0004">4Fe-4S</keyword>
<evidence type="ECO:0000256" key="4">
    <source>
        <dbReference type="ARBA" id="ARBA00022723"/>
    </source>
</evidence>
<dbReference type="PROSITE" id="PS00198">
    <property type="entry name" value="4FE4S_FER_1"/>
    <property type="match status" value="1"/>
</dbReference>
<accession>A0A2S8F155</accession>
<dbReference type="InterPro" id="IPR013542">
    <property type="entry name" value="QueG_DUF1730"/>
</dbReference>
<dbReference type="InterPro" id="IPR017896">
    <property type="entry name" value="4Fe4S_Fe-S-bd"/>
</dbReference>
<organism evidence="10 11">
    <name type="scientific">Blastopirellula marina</name>
    <dbReference type="NCBI Taxonomy" id="124"/>
    <lineage>
        <taxon>Bacteria</taxon>
        <taxon>Pseudomonadati</taxon>
        <taxon>Planctomycetota</taxon>
        <taxon>Planctomycetia</taxon>
        <taxon>Pirellulales</taxon>
        <taxon>Pirellulaceae</taxon>
        <taxon>Blastopirellula</taxon>
    </lineage>
</organism>
<evidence type="ECO:0000259" key="9">
    <source>
        <dbReference type="PROSITE" id="PS51379"/>
    </source>
</evidence>
<dbReference type="Gene3D" id="3.30.70.20">
    <property type="match status" value="1"/>
</dbReference>
<dbReference type="InterPro" id="IPR004453">
    <property type="entry name" value="QueG"/>
</dbReference>
<evidence type="ECO:0000256" key="1">
    <source>
        <dbReference type="ARBA" id="ARBA00022485"/>
    </source>
</evidence>
<keyword evidence="6" id="KW-0560">Oxidoreductase</keyword>
<keyword evidence="7" id="KW-0408">Iron</keyword>
<evidence type="ECO:0000313" key="11">
    <source>
        <dbReference type="Proteomes" id="UP000240009"/>
    </source>
</evidence>
<proteinExistence type="predicted"/>
<evidence type="ECO:0000256" key="7">
    <source>
        <dbReference type="ARBA" id="ARBA00023004"/>
    </source>
</evidence>
<dbReference type="SUPFAM" id="SSF46548">
    <property type="entry name" value="alpha-helical ferredoxin"/>
    <property type="match status" value="1"/>
</dbReference>
<dbReference type="InterPro" id="IPR017900">
    <property type="entry name" value="4Fe4S_Fe_S_CS"/>
</dbReference>
<name>A0A2S8F155_9BACT</name>
<dbReference type="OrthoDB" id="9784571at2"/>
<dbReference type="Gene3D" id="1.25.10.10">
    <property type="entry name" value="Leucine-rich Repeat Variant"/>
    <property type="match status" value="1"/>
</dbReference>
<evidence type="ECO:0000256" key="3">
    <source>
        <dbReference type="ARBA" id="ARBA00022694"/>
    </source>
</evidence>
<dbReference type="Pfam" id="PF13484">
    <property type="entry name" value="Fer4_16"/>
    <property type="match status" value="1"/>
</dbReference>
<gene>
    <name evidence="10" type="primary">queG</name>
    <name evidence="10" type="ORF">C5Y96_20795</name>
</gene>
<protein>
    <submittedName>
        <fullName evidence="10">tRNA epoxyqueuosine(34) reductase QueG</fullName>
    </submittedName>
</protein>
<dbReference type="GO" id="GO:0051539">
    <property type="term" value="F:4 iron, 4 sulfur cluster binding"/>
    <property type="evidence" value="ECO:0007669"/>
    <property type="project" value="UniProtKB-KW"/>
</dbReference>
<evidence type="ECO:0000313" key="10">
    <source>
        <dbReference type="EMBL" id="PQO25896.1"/>
    </source>
</evidence>
<evidence type="ECO:0000256" key="6">
    <source>
        <dbReference type="ARBA" id="ARBA00023002"/>
    </source>
</evidence>
<dbReference type="PANTHER" id="PTHR30002">
    <property type="entry name" value="EPOXYQUEUOSINE REDUCTASE"/>
    <property type="match status" value="1"/>
</dbReference>
<evidence type="ECO:0000256" key="5">
    <source>
        <dbReference type="ARBA" id="ARBA00022785"/>
    </source>
</evidence>
<dbReference type="NCBIfam" id="TIGR00276">
    <property type="entry name" value="tRNA epoxyqueuosine(34) reductase QueG"/>
    <property type="match status" value="1"/>
</dbReference>
<dbReference type="Pfam" id="PF08331">
    <property type="entry name" value="QueG_DUF1730"/>
    <property type="match status" value="1"/>
</dbReference>
<dbReference type="GO" id="GO:0046872">
    <property type="term" value="F:metal ion binding"/>
    <property type="evidence" value="ECO:0007669"/>
    <property type="project" value="UniProtKB-KW"/>
</dbReference>
<keyword evidence="2" id="KW-0963">Cytoplasm</keyword>
<dbReference type="EMBL" id="PUIA01000069">
    <property type="protein sequence ID" value="PQO25896.1"/>
    <property type="molecule type" value="Genomic_DNA"/>
</dbReference>
<evidence type="ECO:0000256" key="2">
    <source>
        <dbReference type="ARBA" id="ARBA00022490"/>
    </source>
</evidence>
<dbReference type="RefSeq" id="WP_105357393.1">
    <property type="nucleotide sequence ID" value="NZ_PUIA01000069.1"/>
</dbReference>
<keyword evidence="4" id="KW-0479">Metal-binding</keyword>
<dbReference type="Proteomes" id="UP000240009">
    <property type="component" value="Unassembled WGS sequence"/>
</dbReference>
<dbReference type="AlphaFoldDB" id="A0A2S8F155"/>